<evidence type="ECO:0000313" key="3">
    <source>
        <dbReference type="EMBL" id="KAF4611463.1"/>
    </source>
</evidence>
<gene>
    <name evidence="3" type="ORF">D9613_004451</name>
</gene>
<sequence length="829" mass="93818">MSQPGAQRIPQISLSNSILSGGNFIQNNQTYTVRNGERAGYARLSENVAAAALHDSIHVVDPPKCHPNTRTTIIQTVIDWASSATLDEEVNQKHILWLKGGAGAGKSAIARSVAERGSKEGLLLGTFFFGADDATRNHVESLVATLAYQVCKALPELREMVTTLIEDDPLVFSRSIGIQFTDLIIRPLSTILSNHSGTTRIPGLIIIDGLDECSANIDSQRDLLFTLQEVTSSTSLIRFLVCSRPESHLNNAFSSSRMANIHYKIFLDGDYSAREDIQLYLEDKFREIKEGHIFKHKLPTTWPNPDIIWDLAYKSSGQFIYAATIVRYTQSPRHRPDQRLDAILNLRPPFKDLPFTELDALYRHIISKAEDPSKVLDILAFPILYEEFDITHLEKILQLEEGDAEVTLADLQSLVTIGSGWYCVEVMFLHKSFQDFLCDSQRAGDLYRDLSAVRVQHSTSLISTVSNTFKHNGLQALGSDMAHWLRSADQVLAPIQQESHGTIHDLNGEKARYFSSEFLQAASEVPTFDLVKKMHTDPARHQSSYGHLWDFLSCYLTFLRSVKDVQESARQIYLQQIRQYCEAVLSLLEDDLSNNWKAHFMYSSYHLLRPRLCRHPIWQSFNVRQFLPQEGDSFGDFMYTISFDANVEPWSLSFDNYLSDILAMSNDLTKGAKREAIFALSASFCLAFLCNNRSTALDARRIFEVTGIDQRRRREKPWRWRRMISRRCSLGNQPVIMQFSMSRAERPKEWNERLDAAGTILEKARTVANLHALIGPSPSILILIREVRTTGDNVQDEMFGISLLVLAEKEQTRTAGNRCLLAEDGLGGE</sequence>
<dbReference type="Gene3D" id="3.40.50.300">
    <property type="entry name" value="P-loop containing nucleotide triphosphate hydrolases"/>
    <property type="match status" value="1"/>
</dbReference>
<dbReference type="Proteomes" id="UP000521872">
    <property type="component" value="Unassembled WGS sequence"/>
</dbReference>
<dbReference type="InterPro" id="IPR027417">
    <property type="entry name" value="P-loop_NTPase"/>
</dbReference>
<feature type="domain" description="Nephrocystin 3-like N-terminal" evidence="2">
    <location>
        <begin position="90"/>
        <end position="244"/>
    </location>
</feature>
<organism evidence="3 4">
    <name type="scientific">Agrocybe pediades</name>
    <dbReference type="NCBI Taxonomy" id="84607"/>
    <lineage>
        <taxon>Eukaryota</taxon>
        <taxon>Fungi</taxon>
        <taxon>Dikarya</taxon>
        <taxon>Basidiomycota</taxon>
        <taxon>Agaricomycotina</taxon>
        <taxon>Agaricomycetes</taxon>
        <taxon>Agaricomycetidae</taxon>
        <taxon>Agaricales</taxon>
        <taxon>Agaricineae</taxon>
        <taxon>Strophariaceae</taxon>
        <taxon>Agrocybe</taxon>
    </lineage>
</organism>
<dbReference type="EMBL" id="JAACJL010000057">
    <property type="protein sequence ID" value="KAF4611463.1"/>
    <property type="molecule type" value="Genomic_DNA"/>
</dbReference>
<dbReference type="AlphaFoldDB" id="A0A8H4QIC6"/>
<dbReference type="InterPro" id="IPR056884">
    <property type="entry name" value="NPHP3-like_N"/>
</dbReference>
<comment type="caution">
    <text evidence="3">The sequence shown here is derived from an EMBL/GenBank/DDBJ whole genome shotgun (WGS) entry which is preliminary data.</text>
</comment>
<evidence type="ECO:0000256" key="1">
    <source>
        <dbReference type="ARBA" id="ARBA00022737"/>
    </source>
</evidence>
<dbReference type="PANTHER" id="PTHR10039">
    <property type="entry name" value="AMELOGENIN"/>
    <property type="match status" value="1"/>
</dbReference>
<name>A0A8H4QIC6_9AGAR</name>
<reference evidence="3 4" key="1">
    <citation type="submission" date="2019-12" db="EMBL/GenBank/DDBJ databases">
        <authorList>
            <person name="Floudas D."/>
            <person name="Bentzer J."/>
            <person name="Ahren D."/>
            <person name="Johansson T."/>
            <person name="Persson P."/>
            <person name="Tunlid A."/>
        </authorList>
    </citation>
    <scope>NUCLEOTIDE SEQUENCE [LARGE SCALE GENOMIC DNA]</scope>
    <source>
        <strain evidence="3 4">CBS 102.39</strain>
    </source>
</reference>
<dbReference type="Pfam" id="PF24883">
    <property type="entry name" value="NPHP3_N"/>
    <property type="match status" value="1"/>
</dbReference>
<proteinExistence type="predicted"/>
<accession>A0A8H4QIC6</accession>
<evidence type="ECO:0000313" key="4">
    <source>
        <dbReference type="Proteomes" id="UP000521872"/>
    </source>
</evidence>
<dbReference type="SUPFAM" id="SSF52540">
    <property type="entry name" value="P-loop containing nucleoside triphosphate hydrolases"/>
    <property type="match status" value="1"/>
</dbReference>
<protein>
    <recommendedName>
        <fullName evidence="2">Nephrocystin 3-like N-terminal domain-containing protein</fullName>
    </recommendedName>
</protein>
<dbReference type="PANTHER" id="PTHR10039:SF14">
    <property type="entry name" value="NACHT DOMAIN-CONTAINING PROTEIN"/>
    <property type="match status" value="1"/>
</dbReference>
<keyword evidence="1" id="KW-0677">Repeat</keyword>
<evidence type="ECO:0000259" key="2">
    <source>
        <dbReference type="Pfam" id="PF24883"/>
    </source>
</evidence>
<keyword evidence="4" id="KW-1185">Reference proteome</keyword>